<keyword evidence="4" id="KW-1185">Reference proteome</keyword>
<keyword evidence="1" id="KW-0418">Kinase</keyword>
<accession>A0ABW4JQ65</accession>
<keyword evidence="1" id="KW-0723">Serine/threonine-protein kinase</keyword>
<evidence type="ECO:0000259" key="2">
    <source>
        <dbReference type="Pfam" id="PF13581"/>
    </source>
</evidence>
<reference evidence="4" key="1">
    <citation type="journal article" date="2019" name="Int. J. Syst. Evol. Microbiol.">
        <title>The Global Catalogue of Microorganisms (GCM) 10K type strain sequencing project: providing services to taxonomists for standard genome sequencing and annotation.</title>
        <authorList>
            <consortium name="The Broad Institute Genomics Platform"/>
            <consortium name="The Broad Institute Genome Sequencing Center for Infectious Disease"/>
            <person name="Wu L."/>
            <person name="Ma J."/>
        </authorList>
    </citation>
    <scope>NUCLEOTIDE SEQUENCE [LARGE SCALE GENOMIC DNA]</scope>
    <source>
        <strain evidence="4">CGMCC 1.12286</strain>
    </source>
</reference>
<evidence type="ECO:0000256" key="1">
    <source>
        <dbReference type="ARBA" id="ARBA00022527"/>
    </source>
</evidence>
<protein>
    <submittedName>
        <fullName evidence="3">ATP-binding protein</fullName>
    </submittedName>
</protein>
<sequence length="127" mass="13664">MSEQVMIQSENDVYHALGLVRRTMKQLAFSEMDQQMILVSVSELTRNVLDHAGGKGSFRCIPVAGGIQIEVADNGPGIQNIEDVLNGVVKAPTRGLGLGLSGVNRLMDKLQIETSAGGTTIIATKWR</sequence>
<keyword evidence="3" id="KW-0547">Nucleotide-binding</keyword>
<gene>
    <name evidence="3" type="ORF">ACFSB2_21695</name>
</gene>
<evidence type="ECO:0000313" key="3">
    <source>
        <dbReference type="EMBL" id="MFD1677290.1"/>
    </source>
</evidence>
<name>A0ABW4JQ65_9BACL</name>
<dbReference type="Gene3D" id="3.30.565.10">
    <property type="entry name" value="Histidine kinase-like ATPase, C-terminal domain"/>
    <property type="match status" value="1"/>
</dbReference>
<dbReference type="InterPro" id="IPR050267">
    <property type="entry name" value="Anti-sigma-factor_SerPK"/>
</dbReference>
<feature type="domain" description="Histidine kinase/HSP90-like ATPase" evidence="2">
    <location>
        <begin position="16"/>
        <end position="125"/>
    </location>
</feature>
<dbReference type="GO" id="GO:0005524">
    <property type="term" value="F:ATP binding"/>
    <property type="evidence" value="ECO:0007669"/>
    <property type="project" value="UniProtKB-KW"/>
</dbReference>
<keyword evidence="3" id="KW-0067">ATP-binding</keyword>
<dbReference type="SUPFAM" id="SSF55874">
    <property type="entry name" value="ATPase domain of HSP90 chaperone/DNA topoisomerase II/histidine kinase"/>
    <property type="match status" value="1"/>
</dbReference>
<dbReference type="Pfam" id="PF13581">
    <property type="entry name" value="HATPase_c_2"/>
    <property type="match status" value="1"/>
</dbReference>
<dbReference type="Proteomes" id="UP001597079">
    <property type="component" value="Unassembled WGS sequence"/>
</dbReference>
<dbReference type="EMBL" id="JBHUCX010000092">
    <property type="protein sequence ID" value="MFD1677290.1"/>
    <property type="molecule type" value="Genomic_DNA"/>
</dbReference>
<comment type="caution">
    <text evidence="3">The sequence shown here is derived from an EMBL/GenBank/DDBJ whole genome shotgun (WGS) entry which is preliminary data.</text>
</comment>
<keyword evidence="1" id="KW-0808">Transferase</keyword>
<organism evidence="3 4">
    <name type="scientific">Alicyclobacillus fodiniaquatilis</name>
    <dbReference type="NCBI Taxonomy" id="1661150"/>
    <lineage>
        <taxon>Bacteria</taxon>
        <taxon>Bacillati</taxon>
        <taxon>Bacillota</taxon>
        <taxon>Bacilli</taxon>
        <taxon>Bacillales</taxon>
        <taxon>Alicyclobacillaceae</taxon>
        <taxon>Alicyclobacillus</taxon>
    </lineage>
</organism>
<dbReference type="InterPro" id="IPR003594">
    <property type="entry name" value="HATPase_dom"/>
</dbReference>
<dbReference type="InterPro" id="IPR036890">
    <property type="entry name" value="HATPase_C_sf"/>
</dbReference>
<proteinExistence type="predicted"/>
<evidence type="ECO:0000313" key="4">
    <source>
        <dbReference type="Proteomes" id="UP001597079"/>
    </source>
</evidence>
<dbReference type="RefSeq" id="WP_377945197.1">
    <property type="nucleotide sequence ID" value="NZ_JBHUCX010000092.1"/>
</dbReference>
<dbReference type="PANTHER" id="PTHR35526">
    <property type="entry name" value="ANTI-SIGMA-F FACTOR RSBW-RELATED"/>
    <property type="match status" value="1"/>
</dbReference>
<dbReference type="PANTHER" id="PTHR35526:SF3">
    <property type="entry name" value="ANTI-SIGMA-F FACTOR RSBW"/>
    <property type="match status" value="1"/>
</dbReference>